<dbReference type="InterPro" id="IPR011990">
    <property type="entry name" value="TPR-like_helical_dom_sf"/>
</dbReference>
<dbReference type="RefSeq" id="WP_180286754.1">
    <property type="nucleotide sequence ID" value="NZ_JABFDB010000049.1"/>
</dbReference>
<dbReference type="Gene3D" id="1.25.40.10">
    <property type="entry name" value="Tetratricopeptide repeat domain"/>
    <property type="match status" value="1"/>
</dbReference>
<proteinExistence type="predicted"/>
<evidence type="ECO:0000313" key="1">
    <source>
        <dbReference type="EMBL" id="NYZ24980.1"/>
    </source>
</evidence>
<dbReference type="EMBL" id="JABFDB010000049">
    <property type="protein sequence ID" value="NYZ24980.1"/>
    <property type="molecule type" value="Genomic_DNA"/>
</dbReference>
<keyword evidence="2" id="KW-1185">Reference proteome</keyword>
<dbReference type="Pfam" id="PF13181">
    <property type="entry name" value="TPR_8"/>
    <property type="match status" value="1"/>
</dbReference>
<reference evidence="1 2" key="1">
    <citation type="submission" date="2020-05" db="EMBL/GenBank/DDBJ databases">
        <title>Azospirillum oleiclasticum sp. nov, a nitrogen-fixing and heavy crude oil-emulsifying bacterium isolated from the crude oil of Yumen Oilfield.</title>
        <authorList>
            <person name="Wu D."/>
            <person name="Cai M."/>
            <person name="Zhang X."/>
        </authorList>
    </citation>
    <scope>NUCLEOTIDE SEQUENCE [LARGE SCALE GENOMIC DNA]</scope>
    <source>
        <strain evidence="1 2">ROY-1-1-2</strain>
    </source>
</reference>
<dbReference type="InterPro" id="IPR030808">
    <property type="entry name" value="Glycosyl_04372"/>
</dbReference>
<protein>
    <submittedName>
        <fullName evidence="1">TIGR04372 family glycosyltransferase</fullName>
    </submittedName>
</protein>
<dbReference type="NCBIfam" id="TIGR04372">
    <property type="entry name" value="glycosyl_04372"/>
    <property type="match status" value="1"/>
</dbReference>
<accession>A0ABX2TN83</accession>
<dbReference type="Proteomes" id="UP000584642">
    <property type="component" value="Unassembled WGS sequence"/>
</dbReference>
<dbReference type="SUPFAM" id="SSF53756">
    <property type="entry name" value="UDP-Glycosyltransferase/glycogen phosphorylase"/>
    <property type="match status" value="1"/>
</dbReference>
<dbReference type="InterPro" id="IPR019734">
    <property type="entry name" value="TPR_rpt"/>
</dbReference>
<organism evidence="1 2">
    <name type="scientific">Azospirillum oleiclasticum</name>
    <dbReference type="NCBI Taxonomy" id="2735135"/>
    <lineage>
        <taxon>Bacteria</taxon>
        <taxon>Pseudomonadati</taxon>
        <taxon>Pseudomonadota</taxon>
        <taxon>Alphaproteobacteria</taxon>
        <taxon>Rhodospirillales</taxon>
        <taxon>Azospirillaceae</taxon>
        <taxon>Azospirillum</taxon>
    </lineage>
</organism>
<gene>
    <name evidence="1" type="ORF">HND93_35200</name>
</gene>
<evidence type="ECO:0000313" key="2">
    <source>
        <dbReference type="Proteomes" id="UP000584642"/>
    </source>
</evidence>
<dbReference type="SMART" id="SM00028">
    <property type="entry name" value="TPR"/>
    <property type="match status" value="2"/>
</dbReference>
<sequence length="581" mass="64931">MTTAQTILQEATRDRDEGRASDAVIRLDVLCRLEPALIEPHRRLIRILVELNRPAEAEAACLRALEDNGHPVFHFELGLILHHRGALREALAAFEAALAGDLREPSVFVNAADSAARLGLLDKAEDYARQALALNPRSASVCKLLVSLEHARGRVREALQRAWALVNVYYRPDIDTLSGMVPAAQVLNHIDALLPPDAGTAPRTLVYLFARSVAIGHITQELFYLKTLFQDSFDEIVLVVSPLTPVERINQSVFALCMRNVRVVETDSITVMMSDLDIGVAKRGNRTYLLWSYLQLFRTFHNHLLAGNRPRFLALTDDERAEGTRLLARMGVPEDARLVVLHVRTAGYYGGDTHFDFRNLDIRDYVRTIRHLTGRGYHVVRIGDRTMPRLPDLGGRVIDAPFSEHYRHLLEPAAIDRCDFMIASMSGPCSLARAMGKPVLALNAPPYFCNLHVGPELIAFRRCYDVGGPRPRLLSYAEILERGVCDFVTRRDYDLAGIRLESLGEDELVEITEEMIAFLADPAGHPGEFQRRFAALSRADHERRAADPGLALQSRNWLGYALPTATVSTRFCELHGAFLPG</sequence>
<dbReference type="SUPFAM" id="SSF48452">
    <property type="entry name" value="TPR-like"/>
    <property type="match status" value="1"/>
</dbReference>
<dbReference type="Gene3D" id="3.40.50.2000">
    <property type="entry name" value="Glycogen Phosphorylase B"/>
    <property type="match status" value="1"/>
</dbReference>
<comment type="caution">
    <text evidence="1">The sequence shown here is derived from an EMBL/GenBank/DDBJ whole genome shotgun (WGS) entry which is preliminary data.</text>
</comment>
<name>A0ABX2TN83_9PROT</name>